<evidence type="ECO:0000256" key="2">
    <source>
        <dbReference type="ARBA" id="ARBA00010168"/>
    </source>
</evidence>
<dbReference type="Proteomes" id="UP001148838">
    <property type="component" value="Unassembled WGS sequence"/>
</dbReference>
<keyword evidence="4 11" id="KW-0540">Nuclease</keyword>
<gene>
    <name evidence="13" type="ORF">ANN_17742</name>
</gene>
<accession>A0ABQ8SVB6</accession>
<organism evidence="13 14">
    <name type="scientific">Periplaneta americana</name>
    <name type="common">American cockroach</name>
    <name type="synonym">Blatta americana</name>
    <dbReference type="NCBI Taxonomy" id="6978"/>
    <lineage>
        <taxon>Eukaryota</taxon>
        <taxon>Metazoa</taxon>
        <taxon>Ecdysozoa</taxon>
        <taxon>Arthropoda</taxon>
        <taxon>Hexapoda</taxon>
        <taxon>Insecta</taxon>
        <taxon>Pterygota</taxon>
        <taxon>Neoptera</taxon>
        <taxon>Polyneoptera</taxon>
        <taxon>Dictyoptera</taxon>
        <taxon>Blattodea</taxon>
        <taxon>Blattoidea</taxon>
        <taxon>Blattidae</taxon>
        <taxon>Blattinae</taxon>
        <taxon>Periplaneta</taxon>
    </lineage>
</organism>
<evidence type="ECO:0000256" key="5">
    <source>
        <dbReference type="ARBA" id="ARBA00022723"/>
    </source>
</evidence>
<evidence type="ECO:0000259" key="12">
    <source>
        <dbReference type="PROSITE" id="PS51959"/>
    </source>
</evidence>
<evidence type="ECO:0000256" key="1">
    <source>
        <dbReference type="ARBA" id="ARBA00001936"/>
    </source>
</evidence>
<keyword evidence="14" id="KW-1185">Reference proteome</keyword>
<feature type="domain" description="EndoU" evidence="12">
    <location>
        <begin position="45"/>
        <end position="168"/>
    </location>
</feature>
<dbReference type="SUPFAM" id="SSF142877">
    <property type="entry name" value="EndoU-like"/>
    <property type="match status" value="1"/>
</dbReference>
<evidence type="ECO:0000256" key="7">
    <source>
        <dbReference type="ARBA" id="ARBA00022801"/>
    </source>
</evidence>
<comment type="similarity">
    <text evidence="2 11">Belongs to the ENDOU family.</text>
</comment>
<keyword evidence="10" id="KW-0456">Lyase</keyword>
<proteinExistence type="inferred from homology"/>
<dbReference type="InterPro" id="IPR037227">
    <property type="entry name" value="EndoU-like"/>
</dbReference>
<dbReference type="InterPro" id="IPR039787">
    <property type="entry name" value="ENDOU"/>
</dbReference>
<comment type="subunit">
    <text evidence="3 11">Monomer.</text>
</comment>
<keyword evidence="8 11" id="KW-0694">RNA-binding</keyword>
<keyword evidence="5 11" id="KW-0479">Metal-binding</keyword>
<comment type="cofactor">
    <cofactor evidence="1 11">
        <name>Mn(2+)</name>
        <dbReference type="ChEBI" id="CHEBI:29035"/>
    </cofactor>
</comment>
<keyword evidence="7 11" id="KW-0378">Hydrolase</keyword>
<evidence type="ECO:0000313" key="14">
    <source>
        <dbReference type="Proteomes" id="UP001148838"/>
    </source>
</evidence>
<evidence type="ECO:0000313" key="13">
    <source>
        <dbReference type="EMBL" id="KAJ4437597.1"/>
    </source>
</evidence>
<evidence type="ECO:0000256" key="6">
    <source>
        <dbReference type="ARBA" id="ARBA00022759"/>
    </source>
</evidence>
<evidence type="ECO:0000256" key="10">
    <source>
        <dbReference type="ARBA" id="ARBA00023239"/>
    </source>
</evidence>
<evidence type="ECO:0000256" key="3">
    <source>
        <dbReference type="ARBA" id="ARBA00011245"/>
    </source>
</evidence>
<dbReference type="PANTHER" id="PTHR12439">
    <property type="entry name" value="PLACENTAL PROTEIN 11-RELATED"/>
    <property type="match status" value="1"/>
</dbReference>
<reference evidence="13 14" key="1">
    <citation type="journal article" date="2022" name="Allergy">
        <title>Genome assembly and annotation of Periplaneta americana reveal a comprehensive cockroach allergen profile.</title>
        <authorList>
            <person name="Wang L."/>
            <person name="Xiong Q."/>
            <person name="Saelim N."/>
            <person name="Wang L."/>
            <person name="Nong W."/>
            <person name="Wan A.T."/>
            <person name="Shi M."/>
            <person name="Liu X."/>
            <person name="Cao Q."/>
            <person name="Hui J.H.L."/>
            <person name="Sookrung N."/>
            <person name="Leung T.F."/>
            <person name="Tungtrongchitr A."/>
            <person name="Tsui S.K.W."/>
        </authorList>
    </citation>
    <scope>NUCLEOTIDE SEQUENCE [LARGE SCALE GENOMIC DNA]</scope>
    <source>
        <strain evidence="13">PWHHKU_190912</strain>
    </source>
</reference>
<dbReference type="EMBL" id="JAJSOF020000021">
    <property type="protein sequence ID" value="KAJ4437597.1"/>
    <property type="molecule type" value="Genomic_DNA"/>
</dbReference>
<evidence type="ECO:0000256" key="9">
    <source>
        <dbReference type="ARBA" id="ARBA00023211"/>
    </source>
</evidence>
<keyword evidence="6 11" id="KW-0255">Endonuclease</keyword>
<evidence type="ECO:0000256" key="8">
    <source>
        <dbReference type="ARBA" id="ARBA00022884"/>
    </source>
</evidence>
<dbReference type="PANTHER" id="PTHR12439:SF42">
    <property type="entry name" value="ENDORIBONUCLEASE-RELATED"/>
    <property type="match status" value="1"/>
</dbReference>
<dbReference type="Pfam" id="PF09412">
    <property type="entry name" value="XendoU"/>
    <property type="match status" value="1"/>
</dbReference>
<protein>
    <recommendedName>
        <fullName evidence="12">EndoU domain-containing protein</fullName>
    </recommendedName>
</protein>
<evidence type="ECO:0000256" key="4">
    <source>
        <dbReference type="ARBA" id="ARBA00022722"/>
    </source>
</evidence>
<keyword evidence="9 11" id="KW-0464">Manganese</keyword>
<sequence>MWNFRVLFIRLSEDVSCVWRQTGAIFSNDCEHVENYAGAERSKITDKELQAFTEELLKKDVNNAAQHIQINYQGHTKSSSTSDEAPQPLIVIRSQALQIPTISKLRLLYDNYIRDAGINEYVTPAERAEENSLLEAFMATPVMKHTMNFLSNKDLMYVNRSINTIATV</sequence>
<dbReference type="PROSITE" id="PS51959">
    <property type="entry name" value="ENDOU"/>
    <property type="match status" value="1"/>
</dbReference>
<dbReference type="InterPro" id="IPR018998">
    <property type="entry name" value="EndoU_C"/>
</dbReference>
<comment type="caution">
    <text evidence="13">The sequence shown here is derived from an EMBL/GenBank/DDBJ whole genome shotgun (WGS) entry which is preliminary data.</text>
</comment>
<name>A0ABQ8SVB6_PERAM</name>
<evidence type="ECO:0000256" key="11">
    <source>
        <dbReference type="RuleBase" id="RU367085"/>
    </source>
</evidence>